<evidence type="ECO:0000256" key="3">
    <source>
        <dbReference type="ARBA" id="ARBA00022576"/>
    </source>
</evidence>
<feature type="compositionally biased region" description="Polar residues" evidence="6">
    <location>
        <begin position="635"/>
        <end position="646"/>
    </location>
</feature>
<feature type="compositionally biased region" description="Basic residues" evidence="6">
    <location>
        <begin position="590"/>
        <end position="607"/>
    </location>
</feature>
<protein>
    <recommendedName>
        <fullName evidence="12">Aminotransferase class I/classII domain-containing protein</fullName>
    </recommendedName>
</protein>
<name>A0AAF0IRX9_9BASI</name>
<feature type="compositionally biased region" description="Low complexity" evidence="6">
    <location>
        <begin position="712"/>
        <end position="724"/>
    </location>
</feature>
<keyword evidence="11" id="KW-1185">Reference proteome</keyword>
<comment type="similarity">
    <text evidence="2">Belongs to the class-I pyridoxal-phosphate-dependent aminotransferase family.</text>
</comment>
<dbReference type="SUPFAM" id="SSF53383">
    <property type="entry name" value="PLP-dependent transferases"/>
    <property type="match status" value="1"/>
</dbReference>
<dbReference type="FunFam" id="3.40.640.10:FF:000024">
    <property type="entry name" value="Kynurenine--oxoglutarate transaminase 3"/>
    <property type="match status" value="1"/>
</dbReference>
<feature type="domain" description="Aminotransferase class I/classII large" evidence="7">
    <location>
        <begin position="41"/>
        <end position="449"/>
    </location>
</feature>
<keyword evidence="5" id="KW-0663">Pyridoxal phosphate</keyword>
<feature type="compositionally biased region" description="Basic and acidic residues" evidence="6">
    <location>
        <begin position="659"/>
        <end position="681"/>
    </location>
</feature>
<evidence type="ECO:0008006" key="12">
    <source>
        <dbReference type="Google" id="ProtNLM"/>
    </source>
</evidence>
<organism evidence="10 11">
    <name type="scientific">Malassezia obtusa</name>
    <dbReference type="NCBI Taxonomy" id="76774"/>
    <lineage>
        <taxon>Eukaryota</taxon>
        <taxon>Fungi</taxon>
        <taxon>Dikarya</taxon>
        <taxon>Basidiomycota</taxon>
        <taxon>Ustilaginomycotina</taxon>
        <taxon>Malasseziomycetes</taxon>
        <taxon>Malasseziales</taxon>
        <taxon>Malasseziaceae</taxon>
        <taxon>Malassezia</taxon>
    </lineage>
</organism>
<dbReference type="PANTHER" id="PTHR47185:SF1">
    <property type="entry name" value="PX DOMAIN-CONTAINING PROTEIN YPR097W"/>
    <property type="match status" value="1"/>
</dbReference>
<dbReference type="InterPro" id="IPR015422">
    <property type="entry name" value="PyrdxlP-dep_Trfase_small"/>
</dbReference>
<feature type="compositionally biased region" description="Basic and acidic residues" evidence="6">
    <location>
        <begin position="803"/>
        <end position="829"/>
    </location>
</feature>
<dbReference type="InterPro" id="IPR024554">
    <property type="entry name" value="LEC1-like_C"/>
</dbReference>
<evidence type="ECO:0000313" key="10">
    <source>
        <dbReference type="EMBL" id="WFD02927.1"/>
    </source>
</evidence>
<evidence type="ECO:0000256" key="4">
    <source>
        <dbReference type="ARBA" id="ARBA00022679"/>
    </source>
</evidence>
<feature type="compositionally biased region" description="Basic and acidic residues" evidence="6">
    <location>
        <begin position="781"/>
        <end position="796"/>
    </location>
</feature>
<evidence type="ECO:0000256" key="5">
    <source>
        <dbReference type="ARBA" id="ARBA00022898"/>
    </source>
</evidence>
<keyword evidence="4" id="KW-0808">Transferase</keyword>
<feature type="compositionally biased region" description="Polar residues" evidence="6">
    <location>
        <begin position="766"/>
        <end position="776"/>
    </location>
</feature>
<dbReference type="EMBL" id="CP119935">
    <property type="protein sequence ID" value="WFD02927.1"/>
    <property type="molecule type" value="Genomic_DNA"/>
</dbReference>
<feature type="domain" description="PX" evidence="8">
    <location>
        <begin position="1187"/>
        <end position="1520"/>
    </location>
</feature>
<evidence type="ECO:0000313" key="11">
    <source>
        <dbReference type="Proteomes" id="UP001214603"/>
    </source>
</evidence>
<dbReference type="CDD" id="cd00609">
    <property type="entry name" value="AAT_like"/>
    <property type="match status" value="1"/>
</dbReference>
<dbReference type="InterPro" id="IPR004839">
    <property type="entry name" value="Aminotransferase_I/II_large"/>
</dbReference>
<dbReference type="InterPro" id="IPR015424">
    <property type="entry name" value="PyrdxlP-dep_Trfase"/>
</dbReference>
<evidence type="ECO:0000256" key="6">
    <source>
        <dbReference type="SAM" id="MobiDB-lite"/>
    </source>
</evidence>
<dbReference type="Pfam" id="PF12828">
    <property type="entry name" value="PXB"/>
    <property type="match status" value="1"/>
</dbReference>
<feature type="compositionally biased region" description="Basic and acidic residues" evidence="6">
    <location>
        <begin position="569"/>
        <end position="589"/>
    </location>
</feature>
<feature type="compositionally biased region" description="Basic and acidic residues" evidence="6">
    <location>
        <begin position="859"/>
        <end position="888"/>
    </location>
</feature>
<sequence length="1737" mass="195721">MSTWNKPTRFLNHPAPRVQPELSRGTDVWTFFNPMVFPTAVNLGQGFMNWKPPAFILDEMTKEMHQRPELHHYSHARGRPRLRTAIQKTYSQSFHKPPKDTDFAAGVVKLDGAGLPAQRPDLGIPLDPESEIVVTAGANEAMYSALAGFLEEGDEVIMFEPFFDQYVCEASYNGGVPVYVPMIPPSGNARVQSSNEWKFDWELLEKKLASPHAKALFLNTPYNPIGKVCSLEELQRLAQLCIKYDILVISDEVYDCLTYDGQQHVRIASIEGMWERTLTVGSAGKTFACTGWRVGWLVGPPHLMAPALAAHVRITFSVNSASQEGAAIGLERSPEHHFFETQVRQYEARRQELFEALDSLGLPYSVPHGSYFVLVDASAVEIPSDFEFPDEVRRKARDYQMCWFIGKVCDVVAIPVTAFYSEENAHVGQKYIRFAFCKDNQIGEAAERLQKVRAPRNIDDDAKHQASDLFLDAEDVSDAGHSRSASRQGKRLSASGRESTLSRRRSTRRDSASLGPGDYSRPHSRLTDSEAHYASAPEDMRPASRMTRSSSVKRQRELADDMVGAPRPSQREKPRSRKKKDEFVDAEGRPRHHRRKTHSTSSPRRRERRSERPRVAADGTPVPRRRRRAPEENSLRPSTLAESTGGESHATRMPRHRHEPREFREPRGPRERRMRRVKSESFVDAPLGDAPPRAPVRQSLDSQAPPRRSLEMGGAPPAAGSMASAREKRGPPPSSRTNALGALQSPPASVAGSSRRLLGSLPFFGRSSTPTDSLSTGAPVDDAKQRAAQEKADARVRAIQAKAEAKQRAAEAKLESRRRADENKTEAKQRVAQAKAEAKEAAAQRKAEAKEQAAASRLQKKEAAEVLRQRKADDKERRAAEKEEAKAAARLQREMKKTEAIAAARELERQRELAEMDRKQKRLLALTPFRRREDAADLVLTPEQRHGLLKSLVMMQMQQEFLDFGRPGILAQYGYPFTSDSSGQQQRRRIELAFFNKKKVPAAHLPKGAVDALHEPLIMRHMFQVHLRQCPGLANASASFYRKRIQRLSDQFTACAMSTSRERSQMVLTHLLSLVGTQYLGLFFARGVGVRGPGELRGPGIGDPGTEAWGVGKDWGAGTVKRGLDRPYVLTEHDYQLIDGLFSGDEHDFWVQAGAESHRVQSDWAAFKETIIEQETGMEEMVDYLNVSNVNNLPPHLQNAEEWVRIHVALVMRWLFVESPAADSLFNFVRTVHMLFPYWPARQILKIANAQVMIQMMLSLLLAQPAGTKSLFQRIVGFVVSRDISTIQREYIDPIRKEISEPAFVQKIEAYVRHKTAHETERLEREADESGNDLLTTILLSDGEPRLESGVRSYVLDLQRAYAASPYRSSPDLAYPATTPRGKNKPPIPAWGVTVGDASKARLFALLKLLLRECLNKRDREQFASLLGTSTVPDIIKEGAQFIFLDAIRSMAPVVDLSGRLGDLQKLLDDMIDVRKNTENSAEHWIDLANRHHEFIYFFVHECAPVAQPLWAWCQSGCDFMSLSTTDPKHPADRSVENIEVNLDEMLQDERLSAEDVDEILREMDELTEWSRWRKIRRELEFRKNFLLAVRPGPTGLWRESVPTTSMREALEDIDGLMLELFDAEGVAPDDGLCDDVRGSERKALPWAFFDAKDPLGQGLLAEPESDEHRITKPRVDARPPSLDYTRKLLPMFRELLVAKLPDWLDPEVNGEPIPQPKSLVQTSTNLLKPRGLFRRA</sequence>
<dbReference type="GO" id="GO:0030170">
    <property type="term" value="F:pyridoxal phosphate binding"/>
    <property type="evidence" value="ECO:0007669"/>
    <property type="project" value="InterPro"/>
</dbReference>
<dbReference type="Gene3D" id="3.90.1150.10">
    <property type="entry name" value="Aspartate Aminotransferase, domain 1"/>
    <property type="match status" value="1"/>
</dbReference>
<gene>
    <name evidence="10" type="ORF">MOBT1_001615</name>
</gene>
<dbReference type="Gene3D" id="3.40.640.10">
    <property type="entry name" value="Type I PLP-dependent aspartate aminotransferase-like (Major domain)"/>
    <property type="match status" value="1"/>
</dbReference>
<comment type="cofactor">
    <cofactor evidence="1">
        <name>pyridoxal 5'-phosphate</name>
        <dbReference type="ChEBI" id="CHEBI:597326"/>
    </cofactor>
</comment>
<feature type="domain" description="PX-associated" evidence="9">
    <location>
        <begin position="940"/>
        <end position="1084"/>
    </location>
</feature>
<keyword evidence="3" id="KW-0032">Aminotransferase</keyword>
<dbReference type="InterPro" id="IPR047168">
    <property type="entry name" value="LEC1-like"/>
</dbReference>
<evidence type="ECO:0000259" key="7">
    <source>
        <dbReference type="Pfam" id="PF00155"/>
    </source>
</evidence>
<feature type="compositionally biased region" description="Basic and acidic residues" evidence="6">
    <location>
        <begin position="836"/>
        <end position="851"/>
    </location>
</feature>
<dbReference type="GO" id="GO:0008483">
    <property type="term" value="F:transaminase activity"/>
    <property type="evidence" value="ECO:0007669"/>
    <property type="project" value="UniProtKB-KW"/>
</dbReference>
<dbReference type="Proteomes" id="UP001214603">
    <property type="component" value="Chromosome 2"/>
</dbReference>
<evidence type="ECO:0000256" key="2">
    <source>
        <dbReference type="ARBA" id="ARBA00007441"/>
    </source>
</evidence>
<reference evidence="10" key="1">
    <citation type="submission" date="2023-03" db="EMBL/GenBank/DDBJ databases">
        <title>Mating type loci evolution in Malassezia.</title>
        <authorList>
            <person name="Coelho M.A."/>
        </authorList>
    </citation>
    <scope>NUCLEOTIDE SEQUENCE</scope>
    <source>
        <strain evidence="10">CBS 7876</strain>
    </source>
</reference>
<dbReference type="Pfam" id="PF00155">
    <property type="entry name" value="Aminotran_1_2"/>
    <property type="match status" value="1"/>
</dbReference>
<evidence type="ECO:0000256" key="1">
    <source>
        <dbReference type="ARBA" id="ARBA00001933"/>
    </source>
</evidence>
<proteinExistence type="inferred from homology"/>
<dbReference type="GO" id="GO:0035091">
    <property type="term" value="F:phosphatidylinositol binding"/>
    <property type="evidence" value="ECO:0007669"/>
    <property type="project" value="TreeGrafter"/>
</dbReference>
<feature type="region of interest" description="Disordered" evidence="6">
    <location>
        <begin position="473"/>
        <end position="888"/>
    </location>
</feature>
<dbReference type="PANTHER" id="PTHR47185">
    <property type="entry name" value="PX DOMAIN-CONTAINING PROTEIN YPR097W"/>
    <property type="match status" value="1"/>
</dbReference>
<dbReference type="Pfam" id="PF12825">
    <property type="entry name" value="DUF3818"/>
    <property type="match status" value="1"/>
</dbReference>
<evidence type="ECO:0000259" key="9">
    <source>
        <dbReference type="Pfam" id="PF12828"/>
    </source>
</evidence>
<accession>A0AAF0IRX9</accession>
<dbReference type="InterPro" id="IPR024555">
    <property type="entry name" value="PX-associated"/>
</dbReference>
<evidence type="ECO:0000259" key="8">
    <source>
        <dbReference type="Pfam" id="PF12825"/>
    </source>
</evidence>
<dbReference type="InterPro" id="IPR015421">
    <property type="entry name" value="PyrdxlP-dep_Trfase_major"/>
</dbReference>